<evidence type="ECO:0000313" key="1">
    <source>
        <dbReference type="EMBL" id="AOW00529.1"/>
    </source>
</evidence>
<sequence>MNLNNTLSTCNTNVSPLSWAFHKVSSIQLHPQTASSHQSSPEVSKGRLHAPLCPITTRLKTNRRYKYHGLDLIFSYWHTHFEKAPRRRKKECPTIYTQQLLLLLY</sequence>
<dbReference type="EMBL" id="CP017553">
    <property type="protein sequence ID" value="AOW00529.1"/>
    <property type="molecule type" value="Genomic_DNA"/>
</dbReference>
<name>A0A1D8N4G0_YARLL</name>
<dbReference type="VEuPathDB" id="FungiDB:YALI1_A11588g"/>
<reference evidence="1 2" key="1">
    <citation type="journal article" date="2016" name="PLoS ONE">
        <title>Sequence Assembly of Yarrowia lipolytica Strain W29/CLIB89 Shows Transposable Element Diversity.</title>
        <authorList>
            <person name="Magnan C."/>
            <person name="Yu J."/>
            <person name="Chang I."/>
            <person name="Jahn E."/>
            <person name="Kanomata Y."/>
            <person name="Wu J."/>
            <person name="Zeller M."/>
            <person name="Oakes M."/>
            <person name="Baldi P."/>
            <person name="Sandmeyer S."/>
        </authorList>
    </citation>
    <scope>NUCLEOTIDE SEQUENCE [LARGE SCALE GENOMIC DNA]</scope>
    <source>
        <strain evidence="2">CLIB89(W29)</strain>
    </source>
</reference>
<proteinExistence type="predicted"/>
<protein>
    <submittedName>
        <fullName evidence="1">Uncharacterized protein</fullName>
    </submittedName>
</protein>
<dbReference type="AlphaFoldDB" id="A0A1D8N4G0"/>
<accession>A0A1D8N4G0</accession>
<dbReference type="RefSeq" id="XP_068137835.1">
    <property type="nucleotide sequence ID" value="XM_068281734.1"/>
</dbReference>
<gene>
    <name evidence="1" type="ORF">YALI1_A11588g</name>
</gene>
<dbReference type="Proteomes" id="UP000182444">
    <property type="component" value="Chromosome 1A"/>
</dbReference>
<evidence type="ECO:0000313" key="2">
    <source>
        <dbReference type="Proteomes" id="UP000182444"/>
    </source>
</evidence>
<dbReference type="GeneID" id="94582395"/>
<organism evidence="1 2">
    <name type="scientific">Yarrowia lipolytica</name>
    <name type="common">Candida lipolytica</name>
    <dbReference type="NCBI Taxonomy" id="4952"/>
    <lineage>
        <taxon>Eukaryota</taxon>
        <taxon>Fungi</taxon>
        <taxon>Dikarya</taxon>
        <taxon>Ascomycota</taxon>
        <taxon>Saccharomycotina</taxon>
        <taxon>Dipodascomycetes</taxon>
        <taxon>Dipodascales</taxon>
        <taxon>Dipodascales incertae sedis</taxon>
        <taxon>Yarrowia</taxon>
    </lineage>
</organism>